<dbReference type="EMBL" id="ABJB010636585">
    <property type="status" value="NOT_ANNOTATED_CDS"/>
    <property type="molecule type" value="Genomic_DNA"/>
</dbReference>
<dbReference type="HOGENOM" id="CLU_2852179_0_0_1"/>
<organism>
    <name type="scientific">Ixodes scapularis</name>
    <name type="common">Black-legged tick</name>
    <name type="synonym">Deer tick</name>
    <dbReference type="NCBI Taxonomy" id="6945"/>
    <lineage>
        <taxon>Eukaryota</taxon>
        <taxon>Metazoa</taxon>
        <taxon>Ecdysozoa</taxon>
        <taxon>Arthropoda</taxon>
        <taxon>Chelicerata</taxon>
        <taxon>Arachnida</taxon>
        <taxon>Acari</taxon>
        <taxon>Parasitiformes</taxon>
        <taxon>Ixodida</taxon>
        <taxon>Ixodoidea</taxon>
        <taxon>Ixodidae</taxon>
        <taxon>Ixodinae</taxon>
        <taxon>Ixodes</taxon>
    </lineage>
</organism>
<reference evidence="2 4" key="1">
    <citation type="submission" date="2008-03" db="EMBL/GenBank/DDBJ databases">
        <title>Annotation of Ixodes scapularis.</title>
        <authorList>
            <consortium name="Ixodes scapularis Genome Project Consortium"/>
            <person name="Caler E."/>
            <person name="Hannick L.I."/>
            <person name="Bidwell S."/>
            <person name="Joardar V."/>
            <person name="Thiagarajan M."/>
            <person name="Amedeo P."/>
            <person name="Galinsky K.J."/>
            <person name="Schobel S."/>
            <person name="Inman J."/>
            <person name="Hostetler J."/>
            <person name="Miller J."/>
            <person name="Hammond M."/>
            <person name="Megy K."/>
            <person name="Lawson D."/>
            <person name="Kodira C."/>
            <person name="Sutton G."/>
            <person name="Meyer J."/>
            <person name="Hill C.A."/>
            <person name="Birren B."/>
            <person name="Nene V."/>
            <person name="Collins F."/>
            <person name="Alarcon-Chaidez F."/>
            <person name="Wikel S."/>
            <person name="Strausberg R."/>
        </authorList>
    </citation>
    <scope>NUCLEOTIDE SEQUENCE [LARGE SCALE GENOMIC DNA]</scope>
    <source>
        <strain evidence="4">Wikel</strain>
        <strain evidence="2">Wikel colony</strain>
    </source>
</reference>
<feature type="chain" id="PRO_5010826468" evidence="1">
    <location>
        <begin position="23"/>
        <end position="65"/>
    </location>
</feature>
<dbReference type="InParanoid" id="B7PYB6"/>
<dbReference type="VEuPathDB" id="VectorBase:ISCW024580"/>
<evidence type="ECO:0000313" key="3">
    <source>
        <dbReference type="EnsemblMetazoa" id="ISCW024580-PA"/>
    </source>
</evidence>
<gene>
    <name evidence="2" type="ORF">IscW_ISCW024580</name>
</gene>
<protein>
    <submittedName>
        <fullName evidence="2">Secreted salivary gland peptide, putative</fullName>
    </submittedName>
</protein>
<dbReference type="EMBL" id="DS818986">
    <property type="protein sequence ID" value="EEC11588.1"/>
    <property type="molecule type" value="Genomic_DNA"/>
</dbReference>
<evidence type="ECO:0000256" key="1">
    <source>
        <dbReference type="SAM" id="SignalP"/>
    </source>
</evidence>
<dbReference type="PaxDb" id="6945-B7PYB6"/>
<dbReference type="EnsemblMetazoa" id="ISCW024580-RA">
    <property type="protein sequence ID" value="ISCW024580-PA"/>
    <property type="gene ID" value="ISCW024580"/>
</dbReference>
<proteinExistence type="predicted"/>
<evidence type="ECO:0000313" key="2">
    <source>
        <dbReference type="EMBL" id="EEC11588.1"/>
    </source>
</evidence>
<dbReference type="Proteomes" id="UP000001555">
    <property type="component" value="Unassembled WGS sequence"/>
</dbReference>
<sequence length="65" mass="7409">MRAVTIFIVTLLVLESFYFVMSAPAWQVKAKRPACHMIECTKDEQCKVGSCSRCNNGYWGDKSCR</sequence>
<dbReference type="VEuPathDB" id="VectorBase:ISCI024580"/>
<dbReference type="EMBL" id="ABJB010522761">
    <property type="status" value="NOT_ANNOTATED_CDS"/>
    <property type="molecule type" value="Genomic_DNA"/>
</dbReference>
<accession>B7PYB6</accession>
<reference evidence="3" key="2">
    <citation type="submission" date="2020-05" db="UniProtKB">
        <authorList>
            <consortium name="EnsemblMetazoa"/>
        </authorList>
    </citation>
    <scope>IDENTIFICATION</scope>
    <source>
        <strain evidence="3">wikel</strain>
    </source>
</reference>
<evidence type="ECO:0000313" key="4">
    <source>
        <dbReference type="Proteomes" id="UP000001555"/>
    </source>
</evidence>
<keyword evidence="4" id="KW-1185">Reference proteome</keyword>
<dbReference type="VEuPathDB" id="VectorBase:ISCP_017459"/>
<dbReference type="AlphaFoldDB" id="B7PYB6"/>
<name>B7PYB6_IXOSC</name>
<feature type="signal peptide" evidence="1">
    <location>
        <begin position="1"/>
        <end position="22"/>
    </location>
</feature>
<keyword evidence="1" id="KW-0732">Signal</keyword>